<dbReference type="AlphaFoldDB" id="A0A6A6M7C1"/>
<evidence type="ECO:0000256" key="1">
    <source>
        <dbReference type="ARBA" id="ARBA00006643"/>
    </source>
</evidence>
<comment type="similarity">
    <text evidence="1">Belongs to the PPR family. PCMP-H subfamily.</text>
</comment>
<organism evidence="3 4">
    <name type="scientific">Hevea brasiliensis</name>
    <name type="common">Para rubber tree</name>
    <name type="synonym">Siphonia brasiliensis</name>
    <dbReference type="NCBI Taxonomy" id="3981"/>
    <lineage>
        <taxon>Eukaryota</taxon>
        <taxon>Viridiplantae</taxon>
        <taxon>Streptophyta</taxon>
        <taxon>Embryophyta</taxon>
        <taxon>Tracheophyta</taxon>
        <taxon>Spermatophyta</taxon>
        <taxon>Magnoliopsida</taxon>
        <taxon>eudicotyledons</taxon>
        <taxon>Gunneridae</taxon>
        <taxon>Pentapetalae</taxon>
        <taxon>rosids</taxon>
        <taxon>fabids</taxon>
        <taxon>Malpighiales</taxon>
        <taxon>Euphorbiaceae</taxon>
        <taxon>Crotonoideae</taxon>
        <taxon>Micrandreae</taxon>
        <taxon>Hevea</taxon>
    </lineage>
</organism>
<dbReference type="InterPro" id="IPR032867">
    <property type="entry name" value="DYW_dom"/>
</dbReference>
<proteinExistence type="inferred from homology"/>
<evidence type="ECO:0000313" key="4">
    <source>
        <dbReference type="Proteomes" id="UP000467840"/>
    </source>
</evidence>
<dbReference type="GO" id="GO:0008270">
    <property type="term" value="F:zinc ion binding"/>
    <property type="evidence" value="ECO:0007669"/>
    <property type="project" value="InterPro"/>
</dbReference>
<gene>
    <name evidence="3" type="ORF">GH714_003705</name>
</gene>
<evidence type="ECO:0000259" key="2">
    <source>
        <dbReference type="Pfam" id="PF14432"/>
    </source>
</evidence>
<keyword evidence="4" id="KW-1185">Reference proteome</keyword>
<dbReference type="EMBL" id="JAAGAX010000006">
    <property type="protein sequence ID" value="KAF2309532.1"/>
    <property type="molecule type" value="Genomic_DNA"/>
</dbReference>
<evidence type="ECO:0000313" key="3">
    <source>
        <dbReference type="EMBL" id="KAF2309532.1"/>
    </source>
</evidence>
<protein>
    <recommendedName>
        <fullName evidence="2">DYW domain-containing protein</fullName>
    </recommendedName>
</protein>
<comment type="caution">
    <text evidence="3">The sequence shown here is derived from an EMBL/GenBank/DDBJ whole genome shotgun (WGS) entry which is preliminary data.</text>
</comment>
<name>A0A6A6M7C1_HEVBR</name>
<sequence length="170" mass="19242">MQKRGIKKEAGCSWTQVKNRVHSFVAGGGFEFRNSAEYRKMWNELSEAMKKIGYVPGTSVVLHDVNEETKAMWVCGHSERLATIFALINTTSGMPIRITKNLRVCIDCHSWIKVVSRVTGRMIVLRDTNRFHHFKEGVCSCKDYCVFLRILLCLVSALSCPSCVEGHANE</sequence>
<dbReference type="Proteomes" id="UP000467840">
    <property type="component" value="Chromosome 14"/>
</dbReference>
<feature type="domain" description="DYW" evidence="2">
    <location>
        <begin position="53"/>
        <end position="144"/>
    </location>
</feature>
<dbReference type="Pfam" id="PF14432">
    <property type="entry name" value="DYW_deaminase"/>
    <property type="match status" value="1"/>
</dbReference>
<accession>A0A6A6M7C1</accession>
<reference evidence="3 4" key="1">
    <citation type="journal article" date="2020" name="Mol. Plant">
        <title>The Chromosome-Based Rubber Tree Genome Provides New Insights into Spurge Genome Evolution and Rubber Biosynthesis.</title>
        <authorList>
            <person name="Liu J."/>
            <person name="Shi C."/>
            <person name="Shi C.C."/>
            <person name="Li W."/>
            <person name="Zhang Q.J."/>
            <person name="Zhang Y."/>
            <person name="Li K."/>
            <person name="Lu H.F."/>
            <person name="Shi C."/>
            <person name="Zhu S.T."/>
            <person name="Xiao Z.Y."/>
            <person name="Nan H."/>
            <person name="Yue Y."/>
            <person name="Zhu X.G."/>
            <person name="Wu Y."/>
            <person name="Hong X.N."/>
            <person name="Fan G.Y."/>
            <person name="Tong Y."/>
            <person name="Zhang D."/>
            <person name="Mao C.L."/>
            <person name="Liu Y.L."/>
            <person name="Hao S.J."/>
            <person name="Liu W.Q."/>
            <person name="Lv M.Q."/>
            <person name="Zhang H.B."/>
            <person name="Liu Y."/>
            <person name="Hu-Tang G.R."/>
            <person name="Wang J.P."/>
            <person name="Wang J.H."/>
            <person name="Sun Y.H."/>
            <person name="Ni S.B."/>
            <person name="Chen W.B."/>
            <person name="Zhang X.C."/>
            <person name="Jiao Y.N."/>
            <person name="Eichler E.E."/>
            <person name="Li G.H."/>
            <person name="Liu X."/>
            <person name="Gao L.Z."/>
        </authorList>
    </citation>
    <scope>NUCLEOTIDE SEQUENCE [LARGE SCALE GENOMIC DNA]</scope>
    <source>
        <strain evidence="4">cv. GT1</strain>
        <tissue evidence="3">Leaf</tissue>
    </source>
</reference>